<feature type="binding site" evidence="3">
    <location>
        <position position="127"/>
    </location>
    <ligand>
        <name>Zn(2+)</name>
        <dbReference type="ChEBI" id="CHEBI:29105"/>
        <label>2</label>
    </ligand>
</feature>
<gene>
    <name evidence="5" type="ORF">SAMN04488127_0690</name>
</gene>
<evidence type="ECO:0000256" key="2">
    <source>
        <dbReference type="ARBA" id="ARBA00022801"/>
    </source>
</evidence>
<dbReference type="PANTHER" id="PTHR32494">
    <property type="entry name" value="ALLANTOATE DEIMINASE-RELATED"/>
    <property type="match status" value="1"/>
</dbReference>
<dbReference type="InterPro" id="IPR002933">
    <property type="entry name" value="Peptidase_M20"/>
</dbReference>
<dbReference type="InterPro" id="IPR010158">
    <property type="entry name" value="Amidase_Cbmase"/>
</dbReference>
<dbReference type="PANTHER" id="PTHR32494:SF5">
    <property type="entry name" value="ALLANTOATE AMIDOHYDROLASE"/>
    <property type="match status" value="1"/>
</dbReference>
<dbReference type="PROSITE" id="PS00758">
    <property type="entry name" value="ARGE_DAPE_CPG2_1"/>
    <property type="match status" value="1"/>
</dbReference>
<name>A0A1H6UE01_9BACL</name>
<dbReference type="InterPro" id="IPR011650">
    <property type="entry name" value="Peptidase_M20_dimer"/>
</dbReference>
<evidence type="ECO:0000313" key="5">
    <source>
        <dbReference type="EMBL" id="SEI87887.1"/>
    </source>
</evidence>
<dbReference type="SUPFAM" id="SSF53187">
    <property type="entry name" value="Zn-dependent exopeptidases"/>
    <property type="match status" value="1"/>
</dbReference>
<keyword evidence="6" id="KW-1185">Reference proteome</keyword>
<reference evidence="6" key="1">
    <citation type="submission" date="2016-10" db="EMBL/GenBank/DDBJ databases">
        <authorList>
            <person name="Varghese N."/>
            <person name="Submissions S."/>
        </authorList>
    </citation>
    <scope>NUCLEOTIDE SEQUENCE [LARGE SCALE GENOMIC DNA]</scope>
    <source>
        <strain evidence="6">CGMCC 1.6763</strain>
    </source>
</reference>
<proteinExistence type="inferred from homology"/>
<dbReference type="STRING" id="426757.SAMN04488127_0690"/>
<dbReference type="NCBIfam" id="TIGR01879">
    <property type="entry name" value="hydantase"/>
    <property type="match status" value="1"/>
</dbReference>
<keyword evidence="2" id="KW-0378">Hydrolase</keyword>
<dbReference type="Gene3D" id="3.30.70.360">
    <property type="match status" value="1"/>
</dbReference>
<dbReference type="PIRSF" id="PIRSF001235">
    <property type="entry name" value="Amidase_carbamoylase"/>
    <property type="match status" value="1"/>
</dbReference>
<comment type="similarity">
    <text evidence="1">Belongs to the peptidase M20 family.</text>
</comment>
<feature type="binding site" evidence="3">
    <location>
        <position position="92"/>
    </location>
    <ligand>
        <name>Zn(2+)</name>
        <dbReference type="ChEBI" id="CHEBI:29105"/>
        <label>1</label>
    </ligand>
</feature>
<evidence type="ECO:0000256" key="1">
    <source>
        <dbReference type="ARBA" id="ARBA00006153"/>
    </source>
</evidence>
<feature type="binding site" evidence="3">
    <location>
        <position position="181"/>
    </location>
    <ligand>
        <name>Zn(2+)</name>
        <dbReference type="ChEBI" id="CHEBI:29105"/>
        <label>1</label>
    </ligand>
</feature>
<dbReference type="EMBL" id="FNZF01000001">
    <property type="protein sequence ID" value="SEI87887.1"/>
    <property type="molecule type" value="Genomic_DNA"/>
</dbReference>
<dbReference type="GO" id="GO:0016813">
    <property type="term" value="F:hydrolase activity, acting on carbon-nitrogen (but not peptide) bonds, in linear amidines"/>
    <property type="evidence" value="ECO:0007669"/>
    <property type="project" value="InterPro"/>
</dbReference>
<comment type="cofactor">
    <cofactor evidence="3">
        <name>Zn(2+)</name>
        <dbReference type="ChEBI" id="CHEBI:29105"/>
    </cofactor>
    <text evidence="3">Binds 2 Zn(2+) ions per subunit.</text>
</comment>
<dbReference type="Pfam" id="PF01546">
    <property type="entry name" value="Peptidase_M20"/>
    <property type="match status" value="1"/>
</dbReference>
<dbReference type="GO" id="GO:0046872">
    <property type="term" value="F:metal ion binding"/>
    <property type="evidence" value="ECO:0007669"/>
    <property type="project" value="UniProtKB-KW"/>
</dbReference>
<dbReference type="SUPFAM" id="SSF55031">
    <property type="entry name" value="Bacterial exopeptidase dimerisation domain"/>
    <property type="match status" value="1"/>
</dbReference>
<evidence type="ECO:0000313" key="6">
    <source>
        <dbReference type="Proteomes" id="UP000199200"/>
    </source>
</evidence>
<dbReference type="InterPro" id="IPR001261">
    <property type="entry name" value="ArgE/DapE_CS"/>
</dbReference>
<organism evidence="5 6">
    <name type="scientific">Bhargavaea ginsengi</name>
    <dbReference type="NCBI Taxonomy" id="426757"/>
    <lineage>
        <taxon>Bacteria</taxon>
        <taxon>Bacillati</taxon>
        <taxon>Bacillota</taxon>
        <taxon>Bacilli</taxon>
        <taxon>Bacillales</taxon>
        <taxon>Caryophanaceae</taxon>
        <taxon>Bhargavaea</taxon>
    </lineage>
</organism>
<sequence length="395" mass="43231">MSKVKLDVERIKHQLETVANRYNSGEKGYTRLAFSKEEDQVIEWVAQELETYGARVRTDSIGNLYGTIGPDNAPVIAFGSHVDTVKNGGLFDGALGVFVGLECIRVLRDQMDNAEVAFELVIFKGEEGNPLGGTFGSRVVTGQVDPDEFDDSLLESLGVTKEEIRRAVGTLPEYKAFLELHIEQGTVLEENDNKTGIVTNIAGISRSHIKVLGTPGHSGTMPMNSRDDALVHASEIVLHIHQAVKKYTDGTVATVGQLNVMPNLATVIPGEVELTFEVRSGNQESIDSFEKEILEWVRANYHVKIIPGVKKKASKLSESVRGVLKEAASELNLPVMELVSGANHDANTLTHHTEVGMLFVPSIKGISHNPEEDSDWAYIGNAAEIMLEALLKYKK</sequence>
<dbReference type="InterPro" id="IPR036264">
    <property type="entry name" value="Bact_exopeptidase_dim_dom"/>
</dbReference>
<evidence type="ECO:0000259" key="4">
    <source>
        <dbReference type="Pfam" id="PF07687"/>
    </source>
</evidence>
<feature type="binding site" evidence="3">
    <location>
        <position position="81"/>
    </location>
    <ligand>
        <name>Zn(2+)</name>
        <dbReference type="ChEBI" id="CHEBI:29105"/>
        <label>1</label>
    </ligand>
</feature>
<evidence type="ECO:0000256" key="3">
    <source>
        <dbReference type="PIRSR" id="PIRSR001235-1"/>
    </source>
</evidence>
<accession>A0A1H6UE01</accession>
<keyword evidence="3" id="KW-0479">Metal-binding</keyword>
<feature type="binding site" evidence="3">
    <location>
        <position position="368"/>
    </location>
    <ligand>
        <name>Zn(2+)</name>
        <dbReference type="ChEBI" id="CHEBI:29105"/>
        <label>2</label>
    </ligand>
</feature>
<feature type="binding site" evidence="3">
    <location>
        <position position="92"/>
    </location>
    <ligand>
        <name>Zn(2+)</name>
        <dbReference type="ChEBI" id="CHEBI:29105"/>
        <label>2</label>
    </ligand>
</feature>
<dbReference type="Pfam" id="PF07687">
    <property type="entry name" value="M20_dimer"/>
    <property type="match status" value="1"/>
</dbReference>
<dbReference type="Gene3D" id="3.40.630.10">
    <property type="entry name" value="Zn peptidases"/>
    <property type="match status" value="1"/>
</dbReference>
<feature type="domain" description="Peptidase M20 dimerisation" evidence="4">
    <location>
        <begin position="203"/>
        <end position="301"/>
    </location>
</feature>
<dbReference type="Proteomes" id="UP000199200">
    <property type="component" value="Unassembled WGS sequence"/>
</dbReference>
<dbReference type="AlphaFoldDB" id="A0A1H6UE01"/>
<keyword evidence="3" id="KW-0862">Zinc</keyword>
<protein>
    <submittedName>
        <fullName evidence="5">Allantoate deiminase</fullName>
    </submittedName>
</protein>